<proteinExistence type="predicted"/>
<dbReference type="EMBL" id="CAJNOL010000076">
    <property type="protein sequence ID" value="CAF0819916.1"/>
    <property type="molecule type" value="Genomic_DNA"/>
</dbReference>
<comment type="caution">
    <text evidence="2">The sequence shown here is derived from an EMBL/GenBank/DDBJ whole genome shotgun (WGS) entry which is preliminary data.</text>
</comment>
<dbReference type="EMBL" id="CAJNOH010000049">
    <property type="protein sequence ID" value="CAF0810498.1"/>
    <property type="molecule type" value="Genomic_DNA"/>
</dbReference>
<accession>A0A813T8U9</accession>
<reference evidence="2" key="1">
    <citation type="submission" date="2021-02" db="EMBL/GenBank/DDBJ databases">
        <authorList>
            <person name="Nowell W R."/>
        </authorList>
    </citation>
    <scope>NUCLEOTIDE SEQUENCE</scope>
</reference>
<feature type="region of interest" description="Disordered" evidence="1">
    <location>
        <begin position="1"/>
        <end position="22"/>
    </location>
</feature>
<dbReference type="Proteomes" id="UP000663870">
    <property type="component" value="Unassembled WGS sequence"/>
</dbReference>
<gene>
    <name evidence="3" type="ORF">JXQ802_LOCUS5144</name>
    <name evidence="2" type="ORF">PYM288_LOCUS5065</name>
</gene>
<protein>
    <submittedName>
        <fullName evidence="2">Uncharacterized protein</fullName>
    </submittedName>
</protein>
<sequence length="160" mass="18335">MYTPNRSVEHRQTPIFIPSTPNRSSQGPIYHVYSHYGCSSKDVDRCAMCKYLLQPNTYLHTNPQSFIAATKHSSLPPIQRQLSPTPIKPIRYQIDDQNDLYLLPKIPGSSKTQREAEDAAIINICLKDKSIDRIILVDADEDNNPEDDDDVLYVRLYDLE</sequence>
<keyword evidence="5" id="KW-1185">Reference proteome</keyword>
<evidence type="ECO:0000313" key="4">
    <source>
        <dbReference type="Proteomes" id="UP000663854"/>
    </source>
</evidence>
<evidence type="ECO:0000313" key="5">
    <source>
        <dbReference type="Proteomes" id="UP000663870"/>
    </source>
</evidence>
<dbReference type="Proteomes" id="UP000663854">
    <property type="component" value="Unassembled WGS sequence"/>
</dbReference>
<evidence type="ECO:0000256" key="1">
    <source>
        <dbReference type="SAM" id="MobiDB-lite"/>
    </source>
</evidence>
<dbReference type="AlphaFoldDB" id="A0A813T8U9"/>
<name>A0A813T8U9_9BILA</name>
<organism evidence="2 4">
    <name type="scientific">Rotaria sordida</name>
    <dbReference type="NCBI Taxonomy" id="392033"/>
    <lineage>
        <taxon>Eukaryota</taxon>
        <taxon>Metazoa</taxon>
        <taxon>Spiralia</taxon>
        <taxon>Gnathifera</taxon>
        <taxon>Rotifera</taxon>
        <taxon>Eurotatoria</taxon>
        <taxon>Bdelloidea</taxon>
        <taxon>Philodinida</taxon>
        <taxon>Philodinidae</taxon>
        <taxon>Rotaria</taxon>
    </lineage>
</organism>
<evidence type="ECO:0000313" key="3">
    <source>
        <dbReference type="EMBL" id="CAF0819916.1"/>
    </source>
</evidence>
<evidence type="ECO:0000313" key="2">
    <source>
        <dbReference type="EMBL" id="CAF0810498.1"/>
    </source>
</evidence>